<evidence type="ECO:0000313" key="6">
    <source>
        <dbReference type="Proteomes" id="UP000664617"/>
    </source>
</evidence>
<keyword evidence="1" id="KW-0677">Repeat</keyword>
<dbReference type="Pfam" id="PF05593">
    <property type="entry name" value="RHS_repeat"/>
    <property type="match status" value="1"/>
</dbReference>
<dbReference type="InterPro" id="IPR003587">
    <property type="entry name" value="Hint_dom_N"/>
</dbReference>
<comment type="caution">
    <text evidence="5">The sequence shown here is derived from an EMBL/GenBank/DDBJ whole genome shotgun (WGS) entry which is preliminary data.</text>
</comment>
<dbReference type="PANTHER" id="PTHR32305:SF17">
    <property type="entry name" value="TRNA NUCLEASE WAPA"/>
    <property type="match status" value="1"/>
</dbReference>
<dbReference type="RefSeq" id="WP_207275120.1">
    <property type="nucleotide sequence ID" value="NZ_JAFMPK010000035.1"/>
</dbReference>
<dbReference type="EMBL" id="JAFMPK010000035">
    <property type="protein sequence ID" value="MBO0609150.1"/>
    <property type="molecule type" value="Genomic_DNA"/>
</dbReference>
<dbReference type="InterPro" id="IPR006530">
    <property type="entry name" value="YD"/>
</dbReference>
<feature type="region of interest" description="Disordered" evidence="2">
    <location>
        <begin position="779"/>
        <end position="806"/>
    </location>
</feature>
<feature type="compositionally biased region" description="Gly residues" evidence="2">
    <location>
        <begin position="1911"/>
        <end position="1929"/>
    </location>
</feature>
<gene>
    <name evidence="5" type="ORF">J0911_08910</name>
</gene>
<reference evidence="6" key="2">
    <citation type="submission" date="2023-07" db="EMBL/GenBank/DDBJ databases">
        <title>Myceligenerans salitolerans sp. nov., a halotolerant actinomycete isolated from a salt lake in Xinjiang, China.</title>
        <authorList>
            <person name="Guan T."/>
        </authorList>
    </citation>
    <scope>NUCLEOTIDE SEQUENCE [LARGE SCALE GENOMIC DNA]</scope>
    <source>
        <strain evidence="6">XHU 5031</strain>
    </source>
</reference>
<feature type="signal peptide" evidence="3">
    <location>
        <begin position="1"/>
        <end position="22"/>
    </location>
</feature>
<dbReference type="InterPro" id="IPR050708">
    <property type="entry name" value="T6SS_VgrG/RHS"/>
</dbReference>
<feature type="compositionally biased region" description="Polar residues" evidence="2">
    <location>
        <begin position="1028"/>
        <end position="1049"/>
    </location>
</feature>
<evidence type="ECO:0000313" key="5">
    <source>
        <dbReference type="EMBL" id="MBO0609150.1"/>
    </source>
</evidence>
<name>A0ABS3I822_9MICO</name>
<dbReference type="Pfam" id="PF25023">
    <property type="entry name" value="TEN_YD-shell"/>
    <property type="match status" value="1"/>
</dbReference>
<dbReference type="PROSITE" id="PS50817">
    <property type="entry name" value="INTEIN_N_TER"/>
    <property type="match status" value="1"/>
</dbReference>
<feature type="domain" description="Hint" evidence="4">
    <location>
        <begin position="2040"/>
        <end position="2143"/>
    </location>
</feature>
<feature type="region of interest" description="Disordered" evidence="2">
    <location>
        <begin position="63"/>
        <end position="97"/>
    </location>
</feature>
<dbReference type="InterPro" id="IPR056823">
    <property type="entry name" value="TEN-like_YD-shell"/>
</dbReference>
<keyword evidence="3" id="KW-0732">Signal</keyword>
<feature type="compositionally biased region" description="Polar residues" evidence="2">
    <location>
        <begin position="1787"/>
        <end position="1796"/>
    </location>
</feature>
<protein>
    <recommendedName>
        <fullName evidence="4">Hint domain-containing protein</fullName>
    </recommendedName>
</protein>
<dbReference type="NCBIfam" id="TIGR03696">
    <property type="entry name" value="Rhs_assc_core"/>
    <property type="match status" value="1"/>
</dbReference>
<dbReference type="CDD" id="cd00081">
    <property type="entry name" value="Hint"/>
    <property type="match status" value="1"/>
</dbReference>
<evidence type="ECO:0000256" key="1">
    <source>
        <dbReference type="ARBA" id="ARBA00022737"/>
    </source>
</evidence>
<dbReference type="SUPFAM" id="SSF51294">
    <property type="entry name" value="Hedgehog/intein (Hint) domain"/>
    <property type="match status" value="1"/>
</dbReference>
<dbReference type="InterPro" id="IPR031325">
    <property type="entry name" value="RHS_repeat"/>
</dbReference>
<feature type="chain" id="PRO_5047134953" description="Hint domain-containing protein" evidence="3">
    <location>
        <begin position="23"/>
        <end position="2295"/>
    </location>
</feature>
<dbReference type="InterPro" id="IPR036844">
    <property type="entry name" value="Hint_dom_sf"/>
</dbReference>
<dbReference type="Proteomes" id="UP000664617">
    <property type="component" value="Unassembled WGS sequence"/>
</dbReference>
<organism evidence="5 6">
    <name type="scientific">Myceligenerans salitolerans</name>
    <dbReference type="NCBI Taxonomy" id="1230528"/>
    <lineage>
        <taxon>Bacteria</taxon>
        <taxon>Bacillati</taxon>
        <taxon>Actinomycetota</taxon>
        <taxon>Actinomycetes</taxon>
        <taxon>Micrococcales</taxon>
        <taxon>Promicromonosporaceae</taxon>
        <taxon>Myceligenerans</taxon>
    </lineage>
</organism>
<accession>A0ABS3I822</accession>
<feature type="region of interest" description="Disordered" evidence="2">
    <location>
        <begin position="1787"/>
        <end position="1810"/>
    </location>
</feature>
<dbReference type="InterPro" id="IPR022385">
    <property type="entry name" value="Rhs_assc_core"/>
</dbReference>
<dbReference type="Pfam" id="PF07591">
    <property type="entry name" value="PT-HINT"/>
    <property type="match status" value="1"/>
</dbReference>
<dbReference type="InterPro" id="IPR006141">
    <property type="entry name" value="Intein_N"/>
</dbReference>
<evidence type="ECO:0000256" key="3">
    <source>
        <dbReference type="SAM" id="SignalP"/>
    </source>
</evidence>
<evidence type="ECO:0000259" key="4">
    <source>
        <dbReference type="SMART" id="SM00306"/>
    </source>
</evidence>
<feature type="region of interest" description="Disordered" evidence="2">
    <location>
        <begin position="1267"/>
        <end position="1286"/>
    </location>
</feature>
<reference evidence="5 6" key="1">
    <citation type="submission" date="2021-03" db="EMBL/GenBank/DDBJ databases">
        <authorList>
            <person name="Xin L."/>
        </authorList>
    </citation>
    <scope>NUCLEOTIDE SEQUENCE [LARGE SCALE GENOMIC DNA]</scope>
    <source>
        <strain evidence="5 6">XHU 5031</strain>
    </source>
</reference>
<feature type="region of interest" description="Disordered" evidence="2">
    <location>
        <begin position="1911"/>
        <end position="1943"/>
    </location>
</feature>
<keyword evidence="6" id="KW-1185">Reference proteome</keyword>
<proteinExistence type="predicted"/>
<dbReference type="Gene3D" id="2.170.16.10">
    <property type="entry name" value="Hedgehog/Intein (Hint) domain"/>
    <property type="match status" value="1"/>
</dbReference>
<evidence type="ECO:0000256" key="2">
    <source>
        <dbReference type="SAM" id="MobiDB-lite"/>
    </source>
</evidence>
<feature type="region of interest" description="Disordered" evidence="2">
    <location>
        <begin position="1016"/>
        <end position="1080"/>
    </location>
</feature>
<sequence length="2295" mass="245739">MIVTGSLVGTLLVPVMTAPAAAATVDPPDPEPGVVVAGEDHTKVAAANTDMLPEVEAPAADLPERGSATVPVEPSGVTRRNGAGADPDESSAWRPTQVGGIPIAFSPAGGASIEEVAVRVREGKASGNPVIELSLPAGSTPQAAKNHDTTDVGNVTTATVDVQVDYSAFAGAFGGDYAGRLTLVNENGTPVDTVNDAEKQTLTAQGVELSATSPTTLAVAATTAGDTGDFGATPLAKAASWSTDLRSGSFAWNYPIGVPDVPGSFTPTLGLSYNSGGIDGRTSSTNNQASLVGDGFDLWPGYIERKYKSCSIDDVKNDEGRAIGDQCWDYDNAHISFNGAAGELVPDGENSWRLAKDDGTKVDLLTNSARANGDNNNEYWRVTTPEGVKYFFGYHRLPGWSSGDRATNSTWTVPVLGDDAGDPCHASTRAGSVCDQGWRWNLDYAVDPAGNVIAYYYSKGNNSYGSLGDPENNVRYTRGGTLNRIDYGLDSSDVSGATPLGRVTFGYSERCIPGAVEGFGCSAINEQPNGWFDTPWDLNCSATATCDNGRTSPSFWGRKRLTSIATKVNVDGAFTPVDSWDLTHEWGTADTDYQLLLKSIIRTGETGHATDADLAGDITLPPVEFGYEQLVNRLDETGDGQAPFVKARLATIVDETGGQVDVGYSEPACDATNLPAENTNTTRCFPQRRLPGADLSPVTDWFNKYVVTSTVTTDRTGGAPDTETRYQYLGGGAWHWDDATGITPDEEKTWSDWRGYGHVRTTKGSVTEQISQSESWFLRGMDGDRSDRSGGTRSVEVELGTGEGDPIADSDWLSGFTYKTAQYSEIDGQVLSKSVNRPWWHRTAISQRDWGTIRSGFLRTAETKTWTSLGTGGSPWRVTQTNTTYDDTVAGRVLEVTDRGDTSTSGDERCSKMEYATNTTKNILGLHERKQTWAVRCDQTPDRVNGDVINDVRYAYDGQGYGAAPTAGRITRTADLAGFDGTTAQYVEASSTYDAYGRVTSVTDLSADLAVTSNGEGALTRTPRSDGRTATTSYTPASGFATSMTETTPPATPGDSATALANTTTLDPRRGTPTRVVDTNGKNTFVRTDALGRTVKVWLSNRATSSTPSMQYTYRIAKNTPVAVGTATINDAEQQQTSWTIYDGQLRERQTQSPGPEGGRIITDTFYDARGLNHQSYEPYYNDQAPNAAIFDPYDSSAVDTMIRTDFDGTGRPTRSRTMYSDSDGEYTVGATRWIYRGDRTTTIPPSGATAMTAITDARGQTVELRRHEDAASAGPEDTSGFDSTSYTYTTRGELATVADPEGNQWSYEFDQRGRQVSATDPDAGTTTSTYDDRGQLVMTTNAANETTWNAYDGLGRPIETRQDGPTGELISSWTYDTVSGAKGQPASSTSYVDGNAYTTRVTHYDSLYRPLRNLVQIPAVEGDLAGNYMTSTGYTPAGNISGIGMPAAGSLPGQAVVFDYDDATNWLRDVDFANGLHAESTYDYTGKLTQIDMSTGLGRNVYATNTYEDGTNRLSTFRVDRLDQLGVDRYETYEYDDAGNVLSLKDVSRTGTDVQCFTYDHLTQLTEAWAQDTPGCESGGAAAETAGTLGGPAPYWHEWTYDGAGSRQSEILHGIGGTDTPTDVSRQYTYDTAQPHTATSVNQQVAAGDSSPAVDSLEQYAYDAVGRTISRQINGDTQTLDWGPDGRLAAVTNADESGAEYIYDADGQRLIGRSTDADGATESTLYLGHTEITVSSAEPGVERATRYIDVGGGHVAVIDDQGGTEFVMADHHGTGQLTINAADTSQVSQRRTTPFGTERGTDSIPLGEWPGSRGFVGGYDDRETTVLVSLGAREYDPALGRFISLDPIMDLTDPTQMHGYNYANNSPITLSDPDGLEPRPWHEEDKGFSDFDDEVIDDYDGDLDGSTVAGGGLWGAGGDTSDTGGGAAADGAGSQGPASTGPTAQEIAHAQEVMDKSITDVAFELGFEAIKDFIGWNDLMGCVNDGSVGACASLVLGVVPIGKVAKALKVVTNIVIGGIKFYNQQKKARKLLEAAGSTCNSFAPGTLVLLADGTWKPIEDIELGDDVLAADEDTGETTQGREVTALITGEGEKTLVTLVVTDDRGDTQQIVATDEHPFWVSELEAWVDAIDLTSGDWLQTSAGTRAQVTAVHLQRNHAVVHNLAVATDHTYYVAADEDASPLLVHNDSCPLLPSDEARAAFNKQLKKYGKDGFKVLEGGRVRFYGRVSPASNPGEMVGRRMVREWDPITGGKRIWHETIDGDGQVRIVRPDVNVTGGSKVHYVFDRSGRFTGRF</sequence>
<dbReference type="Gene3D" id="2.180.10.10">
    <property type="entry name" value="RHS repeat-associated core"/>
    <property type="match status" value="1"/>
</dbReference>
<feature type="compositionally biased region" description="Basic and acidic residues" evidence="2">
    <location>
        <begin position="781"/>
        <end position="790"/>
    </location>
</feature>
<dbReference type="PANTHER" id="PTHR32305">
    <property type="match status" value="1"/>
</dbReference>
<dbReference type="SMART" id="SM00306">
    <property type="entry name" value="HintN"/>
    <property type="match status" value="1"/>
</dbReference>
<dbReference type="NCBIfam" id="TIGR01643">
    <property type="entry name" value="YD_repeat_2x"/>
    <property type="match status" value="2"/>
</dbReference>